<dbReference type="InterPro" id="IPR018117">
    <property type="entry name" value="C5_DNA_meth_AS"/>
</dbReference>
<sequence>MVTSNLFAIQNNLEREILTTSVDNSKQSAISTVELFAGVGGFRLGLERASTKDKVFEVYWSNQWEPSTKTQHASDIYSLRFGSENHSNEDIATVNVDNIPNHELLVGGFPCQDYSVASTLKNAHGIVGKKGVLWWSIYKILFQKKEKSPKYLLLENVDRLLKSPASQRGRDFAIILSSLNALGYAVEWRVINSADYGMPQRRRRVFILAYKKGTKLYKHLKKFSTNELLDNELLLSKTFPIKPIDNKTLITGELSSDLVNITENFNSETPKKNAFWESGYMIDGKYYTSRVEVDYSDKQSVLGDFLMDEKDVPKEFYIDDEALKKWEYQKGAKSIERVNKATGHQYTYSEGSMGFPDALDKPSRTIITGEGGASASRFKHVVCVNGRHRRLTPIELERLNMFPDNHTEGASDSKRAFLMGNALVIGIVERIGRKLLDEI</sequence>
<dbReference type="EMBL" id="CACVAX010000044">
    <property type="protein sequence ID" value="CAA6816078.1"/>
    <property type="molecule type" value="Genomic_DNA"/>
</dbReference>
<name>A0A6S6THZ0_9BACT</name>
<dbReference type="GO" id="GO:0003886">
    <property type="term" value="F:DNA (cytosine-5-)-methyltransferase activity"/>
    <property type="evidence" value="ECO:0007669"/>
    <property type="project" value="UniProtKB-EC"/>
</dbReference>
<dbReference type="Gene3D" id="3.40.50.150">
    <property type="entry name" value="Vaccinia Virus protein VP39"/>
    <property type="match status" value="1"/>
</dbReference>
<dbReference type="NCBIfam" id="TIGR00675">
    <property type="entry name" value="dcm"/>
    <property type="match status" value="1"/>
</dbReference>
<evidence type="ECO:0000256" key="5">
    <source>
        <dbReference type="ARBA" id="ARBA00047422"/>
    </source>
</evidence>
<accession>A0A6S6THZ0</accession>
<evidence type="ECO:0000256" key="6">
    <source>
        <dbReference type="PROSITE-ProRule" id="PRU01016"/>
    </source>
</evidence>
<evidence type="ECO:0000313" key="9">
    <source>
        <dbReference type="EMBL" id="CAA6816078.1"/>
    </source>
</evidence>
<dbReference type="Pfam" id="PF00145">
    <property type="entry name" value="DNA_methylase"/>
    <property type="match status" value="1"/>
</dbReference>
<dbReference type="AlphaFoldDB" id="A0A6S6THZ0"/>
<dbReference type="SUPFAM" id="SSF53335">
    <property type="entry name" value="S-adenosyl-L-methionine-dependent methyltransferases"/>
    <property type="match status" value="1"/>
</dbReference>
<dbReference type="GO" id="GO:0032259">
    <property type="term" value="P:methylation"/>
    <property type="evidence" value="ECO:0007669"/>
    <property type="project" value="UniProtKB-KW"/>
</dbReference>
<protein>
    <recommendedName>
        <fullName evidence="8">Cytosine-specific methyltransferase</fullName>
        <ecNumber evidence="8">2.1.1.37</ecNumber>
    </recommendedName>
</protein>
<dbReference type="Gene3D" id="3.90.120.10">
    <property type="entry name" value="DNA Methylase, subunit A, domain 2"/>
    <property type="match status" value="1"/>
</dbReference>
<evidence type="ECO:0000256" key="3">
    <source>
        <dbReference type="ARBA" id="ARBA00022691"/>
    </source>
</evidence>
<evidence type="ECO:0000256" key="8">
    <source>
        <dbReference type="RuleBase" id="RU000417"/>
    </source>
</evidence>
<comment type="catalytic activity">
    <reaction evidence="5 8">
        <text>a 2'-deoxycytidine in DNA + S-adenosyl-L-methionine = a 5-methyl-2'-deoxycytidine in DNA + S-adenosyl-L-homocysteine + H(+)</text>
        <dbReference type="Rhea" id="RHEA:13681"/>
        <dbReference type="Rhea" id="RHEA-COMP:11369"/>
        <dbReference type="Rhea" id="RHEA-COMP:11370"/>
        <dbReference type="ChEBI" id="CHEBI:15378"/>
        <dbReference type="ChEBI" id="CHEBI:57856"/>
        <dbReference type="ChEBI" id="CHEBI:59789"/>
        <dbReference type="ChEBI" id="CHEBI:85452"/>
        <dbReference type="ChEBI" id="CHEBI:85454"/>
        <dbReference type="EC" id="2.1.1.37"/>
    </reaction>
</comment>
<dbReference type="PROSITE" id="PS00094">
    <property type="entry name" value="C5_MTASE_1"/>
    <property type="match status" value="1"/>
</dbReference>
<reference evidence="9" key="1">
    <citation type="submission" date="2020-01" db="EMBL/GenBank/DDBJ databases">
        <authorList>
            <person name="Meier V. D."/>
            <person name="Meier V D."/>
        </authorList>
    </citation>
    <scope>NUCLEOTIDE SEQUENCE</scope>
    <source>
        <strain evidence="9">HLG_WM_MAG_04</strain>
    </source>
</reference>
<keyword evidence="2 6" id="KW-0808">Transferase</keyword>
<dbReference type="InterPro" id="IPR001525">
    <property type="entry name" value="C5_MeTfrase"/>
</dbReference>
<keyword evidence="1 6" id="KW-0489">Methyltransferase</keyword>
<keyword evidence="4" id="KW-0680">Restriction system</keyword>
<proteinExistence type="inferred from homology"/>
<comment type="similarity">
    <text evidence="6 7">Belongs to the class I-like SAM-binding methyltransferase superfamily. C5-methyltransferase family.</text>
</comment>
<evidence type="ECO:0000256" key="7">
    <source>
        <dbReference type="RuleBase" id="RU000416"/>
    </source>
</evidence>
<dbReference type="InterPro" id="IPR029063">
    <property type="entry name" value="SAM-dependent_MTases_sf"/>
</dbReference>
<evidence type="ECO:0000256" key="4">
    <source>
        <dbReference type="ARBA" id="ARBA00022747"/>
    </source>
</evidence>
<evidence type="ECO:0000256" key="1">
    <source>
        <dbReference type="ARBA" id="ARBA00022603"/>
    </source>
</evidence>
<dbReference type="PANTHER" id="PTHR46098:SF1">
    <property type="entry name" value="TRNA (CYTOSINE(38)-C(5))-METHYLTRANSFERASE"/>
    <property type="match status" value="1"/>
</dbReference>
<dbReference type="PRINTS" id="PR00105">
    <property type="entry name" value="C5METTRFRASE"/>
</dbReference>
<dbReference type="PROSITE" id="PS51679">
    <property type="entry name" value="SAM_MT_C5"/>
    <property type="match status" value="1"/>
</dbReference>
<organism evidence="9">
    <name type="scientific">uncultured Sulfurovum sp</name>
    <dbReference type="NCBI Taxonomy" id="269237"/>
    <lineage>
        <taxon>Bacteria</taxon>
        <taxon>Pseudomonadati</taxon>
        <taxon>Campylobacterota</taxon>
        <taxon>Epsilonproteobacteria</taxon>
        <taxon>Campylobacterales</taxon>
        <taxon>Sulfurovaceae</taxon>
        <taxon>Sulfurovum</taxon>
        <taxon>environmental samples</taxon>
    </lineage>
</organism>
<gene>
    <name evidence="9" type="ORF">HELGO_WM7194</name>
</gene>
<dbReference type="InterPro" id="IPR050750">
    <property type="entry name" value="C5-MTase"/>
</dbReference>
<feature type="active site" evidence="6">
    <location>
        <position position="111"/>
    </location>
</feature>
<dbReference type="GO" id="GO:0009307">
    <property type="term" value="P:DNA restriction-modification system"/>
    <property type="evidence" value="ECO:0007669"/>
    <property type="project" value="UniProtKB-KW"/>
</dbReference>
<dbReference type="EC" id="2.1.1.37" evidence="8"/>
<dbReference type="PANTHER" id="PTHR46098">
    <property type="entry name" value="TRNA (CYTOSINE(38)-C(5))-METHYLTRANSFERASE"/>
    <property type="match status" value="1"/>
</dbReference>
<keyword evidence="3 6" id="KW-0949">S-adenosyl-L-methionine</keyword>
<evidence type="ECO:0000256" key="2">
    <source>
        <dbReference type="ARBA" id="ARBA00022679"/>
    </source>
</evidence>